<evidence type="ECO:0000313" key="1">
    <source>
        <dbReference type="EMBL" id="GAG73274.1"/>
    </source>
</evidence>
<dbReference type="EMBL" id="BART01003258">
    <property type="protein sequence ID" value="GAG73274.1"/>
    <property type="molecule type" value="Genomic_DNA"/>
</dbReference>
<dbReference type="Gene3D" id="3.40.190.10">
    <property type="entry name" value="Periplasmic binding protein-like II"/>
    <property type="match status" value="1"/>
</dbReference>
<comment type="caution">
    <text evidence="1">The sequence shown here is derived from an EMBL/GenBank/DDBJ whole genome shotgun (WGS) entry which is preliminary data.</text>
</comment>
<dbReference type="AlphaFoldDB" id="X0ZUZ6"/>
<proteinExistence type="predicted"/>
<accession>X0ZUZ6</accession>
<protein>
    <submittedName>
        <fullName evidence="1">Uncharacterized protein</fullName>
    </submittedName>
</protein>
<reference evidence="1" key="1">
    <citation type="journal article" date="2014" name="Front. Microbiol.">
        <title>High frequency of phylogenetically diverse reductive dehalogenase-homologous genes in deep subseafloor sedimentary metagenomes.</title>
        <authorList>
            <person name="Kawai M."/>
            <person name="Futagami T."/>
            <person name="Toyoda A."/>
            <person name="Takaki Y."/>
            <person name="Nishi S."/>
            <person name="Hori S."/>
            <person name="Arai W."/>
            <person name="Tsubouchi T."/>
            <person name="Morono Y."/>
            <person name="Uchiyama I."/>
            <person name="Ito T."/>
            <person name="Fujiyama A."/>
            <person name="Inagaki F."/>
            <person name="Takami H."/>
        </authorList>
    </citation>
    <scope>NUCLEOTIDE SEQUENCE</scope>
    <source>
        <strain evidence="1">Expedition CK06-06</strain>
    </source>
</reference>
<sequence>MKAYYGEGIEWFQGQMPTILAIANASKPIPLFKDIDKYLDVLQEYLSQAVHGRMSIEKAFNRIQEESKDLDFTDIRAL</sequence>
<name>X0ZUZ6_9ZZZZ</name>
<gene>
    <name evidence="1" type="ORF">S01H4_09164</name>
</gene>
<organism evidence="1">
    <name type="scientific">marine sediment metagenome</name>
    <dbReference type="NCBI Taxonomy" id="412755"/>
    <lineage>
        <taxon>unclassified sequences</taxon>
        <taxon>metagenomes</taxon>
        <taxon>ecological metagenomes</taxon>
    </lineage>
</organism>